<dbReference type="GO" id="GO:0005737">
    <property type="term" value="C:cytoplasm"/>
    <property type="evidence" value="ECO:0007669"/>
    <property type="project" value="UniProtKB-ARBA"/>
</dbReference>
<name>A0A836AG11_SHEEP</name>
<protein>
    <recommendedName>
        <fullName evidence="4">SH2 domain-containing protein</fullName>
    </recommendedName>
</protein>
<evidence type="ECO:0000256" key="2">
    <source>
        <dbReference type="PROSITE-ProRule" id="PRU00191"/>
    </source>
</evidence>
<dbReference type="PANTHER" id="PTHR14098:SF2">
    <property type="entry name" value="CYTOKINE-DEPENDENT HEMATOPOIETIC CELL LINKER"/>
    <property type="match status" value="1"/>
</dbReference>
<reference evidence="5 6" key="1">
    <citation type="submission" date="2020-12" db="EMBL/GenBank/DDBJ databases">
        <title>De novo assembly of Tibetan sheep genome.</title>
        <authorList>
            <person name="Li X."/>
        </authorList>
    </citation>
    <scope>NUCLEOTIDE SEQUENCE [LARGE SCALE GENOMIC DNA]</scope>
    <source>
        <tissue evidence="5">Heart</tissue>
    </source>
</reference>
<dbReference type="FunFam" id="3.30.505.10:FF:000016">
    <property type="entry name" value="B-cell linker protein isoform 2"/>
    <property type="match status" value="1"/>
</dbReference>
<proteinExistence type="predicted"/>
<feature type="region of interest" description="Disordered" evidence="3">
    <location>
        <begin position="261"/>
        <end position="293"/>
    </location>
</feature>
<comment type="caution">
    <text evidence="5">The sequence shown here is derived from an EMBL/GenBank/DDBJ whole genome shotgun (WGS) entry which is preliminary data.</text>
</comment>
<evidence type="ECO:0000259" key="4">
    <source>
        <dbReference type="PROSITE" id="PS50001"/>
    </source>
</evidence>
<sequence>MERDDMDIPIYKGGEAKCSYKAELKIPLICRVPRKMNRPVHTSFGESIPPSFLNSQHVVQGSAKNEKKRGMYLDEEMQNSTSTKEVLYNLICDLPSVTTCSSGEDDELKAADAYLGSLFCPRSWPRIDSATGQYQTINEPLLDSVSQLLSLPILSVFDIYKERNSIAVLAGAKGHTDGDYEDPELHTGEDWQSVKILPARPIKESEYADTRYFKGMMDTPLSLDSKTSLPTDKQTWTKLEEVEKPISKDIRKQHVKDFKALGKATQFGDEDTGDKPTKGNKTPLPPPRCSQERQECKEEYIGDTELRRPDLESHSATNDFVNLSQLSCPHPTPVLFCFPNRKIESVPYHQMKPEAPHLAQNQSPQEIPLAVASSSFMTRNPTVQNRGHHGRMCTTGVVKSELHFLKVTPDALGKQGQNLKQENSPEEIALKNHKESMPSYAPQRCQSPAGSGPQENPLLHKITSRKKPFPARSDGKDVQHNEWYIGEYSRQAVEEALLKEHKDGTFLVRDCSAKSRAEPYVLAVFYGNKVYNVKIRFLERNQQFALGTGLRGDEKFDSVEAIIEHYKYFPIILIDGKDKTGTHREQCYLTQALPVNRHFSPR</sequence>
<dbReference type="GO" id="GO:0035556">
    <property type="term" value="P:intracellular signal transduction"/>
    <property type="evidence" value="ECO:0007669"/>
    <property type="project" value="TreeGrafter"/>
</dbReference>
<dbReference type="EMBL" id="JAEMGP010000006">
    <property type="protein sequence ID" value="KAG5207854.1"/>
    <property type="molecule type" value="Genomic_DNA"/>
</dbReference>
<feature type="domain" description="SH2" evidence="4">
    <location>
        <begin position="483"/>
        <end position="593"/>
    </location>
</feature>
<dbReference type="PANTHER" id="PTHR14098">
    <property type="entry name" value="SH2 DOMAIN CONTAINING PROTEIN"/>
    <property type="match status" value="1"/>
</dbReference>
<evidence type="ECO:0000256" key="1">
    <source>
        <dbReference type="ARBA" id="ARBA00022999"/>
    </source>
</evidence>
<dbReference type="Proteomes" id="UP000664991">
    <property type="component" value="Unassembled WGS sequence"/>
</dbReference>
<dbReference type="InterPro" id="IPR000980">
    <property type="entry name" value="SH2"/>
</dbReference>
<dbReference type="PROSITE" id="PS50001">
    <property type="entry name" value="SH2"/>
    <property type="match status" value="1"/>
</dbReference>
<dbReference type="GO" id="GO:0007169">
    <property type="term" value="P:cell surface receptor protein tyrosine kinase signaling pathway"/>
    <property type="evidence" value="ECO:0007669"/>
    <property type="project" value="TreeGrafter"/>
</dbReference>
<dbReference type="AlphaFoldDB" id="A0A836AG11"/>
<dbReference type="InterPro" id="IPR036860">
    <property type="entry name" value="SH2_dom_sf"/>
</dbReference>
<keyword evidence="1 2" id="KW-0727">SH2 domain</keyword>
<dbReference type="Pfam" id="PF00017">
    <property type="entry name" value="SH2"/>
    <property type="match status" value="1"/>
</dbReference>
<gene>
    <name evidence="5" type="ORF">JEQ12_017618</name>
</gene>
<accession>A0A836AG11</accession>
<dbReference type="InterPro" id="IPR051751">
    <property type="entry name" value="Immunoreceptor_sig_adapters"/>
</dbReference>
<dbReference type="PRINTS" id="PR00401">
    <property type="entry name" value="SH2DOMAIN"/>
</dbReference>
<evidence type="ECO:0000256" key="3">
    <source>
        <dbReference type="SAM" id="MobiDB-lite"/>
    </source>
</evidence>
<dbReference type="Gene3D" id="3.30.505.10">
    <property type="entry name" value="SH2 domain"/>
    <property type="match status" value="1"/>
</dbReference>
<organism evidence="5 6">
    <name type="scientific">Ovis aries</name>
    <name type="common">Sheep</name>
    <dbReference type="NCBI Taxonomy" id="9940"/>
    <lineage>
        <taxon>Eukaryota</taxon>
        <taxon>Metazoa</taxon>
        <taxon>Chordata</taxon>
        <taxon>Craniata</taxon>
        <taxon>Vertebrata</taxon>
        <taxon>Euteleostomi</taxon>
        <taxon>Mammalia</taxon>
        <taxon>Eutheria</taxon>
        <taxon>Laurasiatheria</taxon>
        <taxon>Artiodactyla</taxon>
        <taxon>Ruminantia</taxon>
        <taxon>Pecora</taxon>
        <taxon>Bovidae</taxon>
        <taxon>Caprinae</taxon>
        <taxon>Ovis</taxon>
    </lineage>
</organism>
<dbReference type="SMART" id="SM00252">
    <property type="entry name" value="SH2"/>
    <property type="match status" value="1"/>
</dbReference>
<dbReference type="SUPFAM" id="SSF55550">
    <property type="entry name" value="SH2 domain"/>
    <property type="match status" value="1"/>
</dbReference>
<evidence type="ECO:0000313" key="5">
    <source>
        <dbReference type="EMBL" id="KAG5207854.1"/>
    </source>
</evidence>
<evidence type="ECO:0000313" key="6">
    <source>
        <dbReference type="Proteomes" id="UP000664991"/>
    </source>
</evidence>